<organism evidence="6 7">
    <name type="scientific">Rhodopirellula europaea 6C</name>
    <dbReference type="NCBI Taxonomy" id="1263867"/>
    <lineage>
        <taxon>Bacteria</taxon>
        <taxon>Pseudomonadati</taxon>
        <taxon>Planctomycetota</taxon>
        <taxon>Planctomycetia</taxon>
        <taxon>Pirellulales</taxon>
        <taxon>Pirellulaceae</taxon>
        <taxon>Rhodopirellula</taxon>
    </lineage>
</organism>
<evidence type="ECO:0000256" key="1">
    <source>
        <dbReference type="ARBA" id="ARBA00004141"/>
    </source>
</evidence>
<evidence type="ECO:0000313" key="6">
    <source>
        <dbReference type="EMBL" id="EMB18764.1"/>
    </source>
</evidence>
<gene>
    <name evidence="6" type="ORF">RE6C_00560</name>
</gene>
<dbReference type="Pfam" id="PF07681">
    <property type="entry name" value="DoxX"/>
    <property type="match status" value="1"/>
</dbReference>
<evidence type="ECO:0000256" key="3">
    <source>
        <dbReference type="ARBA" id="ARBA00022989"/>
    </source>
</evidence>
<feature type="transmembrane region" description="Helical" evidence="5">
    <location>
        <begin position="12"/>
        <end position="32"/>
    </location>
</feature>
<dbReference type="GO" id="GO:0016020">
    <property type="term" value="C:membrane"/>
    <property type="evidence" value="ECO:0007669"/>
    <property type="project" value="UniProtKB-SubCell"/>
</dbReference>
<dbReference type="PATRIC" id="fig|1263867.3.peg.604"/>
<evidence type="ECO:0000256" key="4">
    <source>
        <dbReference type="ARBA" id="ARBA00023136"/>
    </source>
</evidence>
<dbReference type="PANTHER" id="PTHR36974:SF1">
    <property type="entry name" value="DOXX FAMILY MEMBRANE PROTEIN"/>
    <property type="match status" value="1"/>
</dbReference>
<comment type="subcellular location">
    <subcellularLocation>
        <location evidence="1">Membrane</location>
        <topology evidence="1">Multi-pass membrane protein</topology>
    </subcellularLocation>
</comment>
<dbReference type="InterPro" id="IPR032808">
    <property type="entry name" value="DoxX"/>
</dbReference>
<sequence length="139" mass="15695">MSKFHSSLRRLLYVLRSVCLWLTAGLFILAGLNHFISPDFYIQMIPDGWPQPRWLVFVSGFFEILGGAGLLLQRLRKAAGYGLIALLIAVFPANVHMAMHADRYDAFSQTGLIARLPLQAVLIALVWWVACSKRKHDVE</sequence>
<reference evidence="6" key="1">
    <citation type="submission" date="2012-11" db="EMBL/GenBank/DDBJ databases">
        <title>Permanent draft genomes of Rhodopirellula europaea strain SH398 and 6C.</title>
        <authorList>
            <person name="Richter M."/>
            <person name="Richter-Heitmann T."/>
            <person name="Frank C."/>
            <person name="Harder J."/>
            <person name="Glockner F.O."/>
        </authorList>
    </citation>
    <scope>NUCLEOTIDE SEQUENCE</scope>
    <source>
        <strain evidence="6">6C</strain>
    </source>
</reference>
<comment type="caution">
    <text evidence="6">The sequence shown here is derived from an EMBL/GenBank/DDBJ whole genome shotgun (WGS) entry which is preliminary data.</text>
</comment>
<protein>
    <submittedName>
        <fullName evidence="6">Putative membrane protein</fullName>
    </submittedName>
</protein>
<keyword evidence="7" id="KW-1185">Reference proteome</keyword>
<evidence type="ECO:0000313" key="7">
    <source>
        <dbReference type="Proteomes" id="UP000011529"/>
    </source>
</evidence>
<dbReference type="AlphaFoldDB" id="M2B9C0"/>
<name>M2B9C0_9BACT</name>
<dbReference type="EMBL" id="ANMO01000028">
    <property type="protein sequence ID" value="EMB18764.1"/>
    <property type="molecule type" value="Genomic_DNA"/>
</dbReference>
<evidence type="ECO:0000256" key="5">
    <source>
        <dbReference type="SAM" id="Phobius"/>
    </source>
</evidence>
<proteinExistence type="predicted"/>
<keyword evidence="3 5" id="KW-1133">Transmembrane helix</keyword>
<accession>M2B9C0</accession>
<dbReference type="PANTHER" id="PTHR36974">
    <property type="entry name" value="MEMBRANE PROTEIN-RELATED"/>
    <property type="match status" value="1"/>
</dbReference>
<keyword evidence="4 5" id="KW-0472">Membrane</keyword>
<evidence type="ECO:0000256" key="2">
    <source>
        <dbReference type="ARBA" id="ARBA00022692"/>
    </source>
</evidence>
<feature type="transmembrane region" description="Helical" evidence="5">
    <location>
        <begin position="52"/>
        <end position="72"/>
    </location>
</feature>
<feature type="transmembrane region" description="Helical" evidence="5">
    <location>
        <begin position="79"/>
        <end position="99"/>
    </location>
</feature>
<feature type="transmembrane region" description="Helical" evidence="5">
    <location>
        <begin position="111"/>
        <end position="130"/>
    </location>
</feature>
<reference evidence="6" key="2">
    <citation type="journal article" date="2013" name="Mar. Genomics">
        <title>Expression of sulfatases in Rhodopirellula baltica and the diversity of sulfatases in the genus Rhodopirellula.</title>
        <authorList>
            <person name="Wegner C.E."/>
            <person name="Richter-Heitmann T."/>
            <person name="Klindworth A."/>
            <person name="Klockow C."/>
            <person name="Richter M."/>
            <person name="Achstetter T."/>
            <person name="Glockner F.O."/>
            <person name="Harder J."/>
        </authorList>
    </citation>
    <scope>NUCLEOTIDE SEQUENCE [LARGE SCALE GENOMIC DNA]</scope>
    <source>
        <strain evidence="6">6C</strain>
    </source>
</reference>
<dbReference type="Proteomes" id="UP000011529">
    <property type="component" value="Unassembled WGS sequence"/>
</dbReference>
<keyword evidence="2 5" id="KW-0812">Transmembrane</keyword>